<dbReference type="GO" id="GO:0007165">
    <property type="term" value="P:signal transduction"/>
    <property type="evidence" value="ECO:0007669"/>
    <property type="project" value="InterPro"/>
</dbReference>
<feature type="region of interest" description="Disordered" evidence="1">
    <location>
        <begin position="292"/>
        <end position="312"/>
    </location>
</feature>
<dbReference type="STRING" id="1048205.AB852_29975"/>
<feature type="compositionally biased region" description="Pro residues" evidence="1">
    <location>
        <begin position="303"/>
        <end position="312"/>
    </location>
</feature>
<gene>
    <name evidence="3" type="ORF">AB852_29975</name>
</gene>
<feature type="domain" description="TIR" evidence="2">
    <location>
        <begin position="8"/>
        <end position="138"/>
    </location>
</feature>
<accession>A0A1Q4UZ49</accession>
<dbReference type="InterPro" id="IPR037215">
    <property type="entry name" value="GUN4-like_sf"/>
</dbReference>
<dbReference type="SUPFAM" id="SSF52200">
    <property type="entry name" value="Toll/Interleukin receptor TIR domain"/>
    <property type="match status" value="2"/>
</dbReference>
<dbReference type="SUPFAM" id="SSF140869">
    <property type="entry name" value="GUN4-like"/>
    <property type="match status" value="1"/>
</dbReference>
<evidence type="ECO:0000256" key="1">
    <source>
        <dbReference type="SAM" id="MobiDB-lite"/>
    </source>
</evidence>
<dbReference type="SMART" id="SM00255">
    <property type="entry name" value="TIR"/>
    <property type="match status" value="1"/>
</dbReference>
<comment type="caution">
    <text evidence="3">The sequence shown here is derived from an EMBL/GenBank/DDBJ whole genome shotgun (WGS) entry which is preliminary data.</text>
</comment>
<protein>
    <submittedName>
        <fullName evidence="3">Peptidase</fullName>
    </submittedName>
</protein>
<evidence type="ECO:0000259" key="2">
    <source>
        <dbReference type="PROSITE" id="PS50104"/>
    </source>
</evidence>
<sequence length="476" mass="52764">MRSCGGNVVYDVFISYAAADGDWTGLLAERLKAHGVRVFFDRCSLRPGDIVVHELEEAIRASTHGIQVVGPRTMTEPWARQEYAALVQASAGRGLRLIPVLCGDADLPAFAGTRVWVDFRELSGPAFDAKAAELANVLRGGEQPRKPGADEEVLDLARPRTRPPTDSAQPAFVVCYARADAAYGERLVDQLSGSGLPVWSLGHLKWGDDYLWTIRQRLRHALAVVVLMSPEAEESEDVTREILEGQRHSREFFPVLLRGERNYLLASSWYLDARNGDLPGPEAMRLLRRLHDSHRSERRSPAPGTPPVLPLPAARPVPAVRSPARGSLATLEALLAEHETEHADLLTTTLLLEAVGRLEAGWLRRSDGRRLPESLISGIDTLWSRSSGGTYGFGAQTRLARAGGGRHSDFMPLSVGYGWRSSPDETVPTYQRFTSAAGNHAFFPTLRNPQSERYRDWYDQWTETVLAVHLRLRERG</sequence>
<dbReference type="InterPro" id="IPR008629">
    <property type="entry name" value="GUN4-like"/>
</dbReference>
<keyword evidence="4" id="KW-1185">Reference proteome</keyword>
<dbReference type="EMBL" id="LFBV01000010">
    <property type="protein sequence ID" value="OKH90803.1"/>
    <property type="molecule type" value="Genomic_DNA"/>
</dbReference>
<dbReference type="PROSITE" id="PS50104">
    <property type="entry name" value="TIR"/>
    <property type="match status" value="1"/>
</dbReference>
<dbReference type="Pfam" id="PF05419">
    <property type="entry name" value="GUN4"/>
    <property type="match status" value="1"/>
</dbReference>
<dbReference type="InterPro" id="IPR035897">
    <property type="entry name" value="Toll_tir_struct_dom_sf"/>
</dbReference>
<dbReference type="Proteomes" id="UP000186455">
    <property type="component" value="Unassembled WGS sequence"/>
</dbReference>
<dbReference type="AlphaFoldDB" id="A0A1Q4UZ49"/>
<proteinExistence type="predicted"/>
<dbReference type="InterPro" id="IPR000157">
    <property type="entry name" value="TIR_dom"/>
</dbReference>
<dbReference type="Gene3D" id="3.40.50.10140">
    <property type="entry name" value="Toll/interleukin-1 receptor homology (TIR) domain"/>
    <property type="match status" value="2"/>
</dbReference>
<dbReference type="Gene3D" id="1.25.40.620">
    <property type="match status" value="1"/>
</dbReference>
<reference evidence="3 4" key="1">
    <citation type="submission" date="2015-06" db="EMBL/GenBank/DDBJ databases">
        <title>Cloning and characterization of the uncialamcin biosynthetic gene cluster.</title>
        <authorList>
            <person name="Yan X."/>
            <person name="Huang T."/>
            <person name="Ge H."/>
            <person name="Shen B."/>
        </authorList>
    </citation>
    <scope>NUCLEOTIDE SEQUENCE [LARGE SCALE GENOMIC DNA]</scope>
    <source>
        <strain evidence="3 4">DCA2648</strain>
    </source>
</reference>
<evidence type="ECO:0000313" key="3">
    <source>
        <dbReference type="EMBL" id="OKH90803.1"/>
    </source>
</evidence>
<name>A0A1Q4UZ49_9ACTN</name>
<evidence type="ECO:0000313" key="4">
    <source>
        <dbReference type="Proteomes" id="UP000186455"/>
    </source>
</evidence>
<organism evidence="3 4">
    <name type="scientific">Streptomyces uncialis</name>
    <dbReference type="NCBI Taxonomy" id="1048205"/>
    <lineage>
        <taxon>Bacteria</taxon>
        <taxon>Bacillati</taxon>
        <taxon>Actinomycetota</taxon>
        <taxon>Actinomycetes</taxon>
        <taxon>Kitasatosporales</taxon>
        <taxon>Streptomycetaceae</taxon>
        <taxon>Streptomyces</taxon>
    </lineage>
</organism>
<dbReference type="Pfam" id="PF13676">
    <property type="entry name" value="TIR_2"/>
    <property type="match status" value="2"/>
</dbReference>